<evidence type="ECO:0008006" key="3">
    <source>
        <dbReference type="Google" id="ProtNLM"/>
    </source>
</evidence>
<dbReference type="InterPro" id="IPR027417">
    <property type="entry name" value="P-loop_NTPase"/>
</dbReference>
<organism evidence="1 2">
    <name type="scientific">Lactobacillus gasseri</name>
    <dbReference type="NCBI Taxonomy" id="1596"/>
    <lineage>
        <taxon>Bacteria</taxon>
        <taxon>Bacillati</taxon>
        <taxon>Bacillota</taxon>
        <taxon>Bacilli</taxon>
        <taxon>Lactobacillales</taxon>
        <taxon>Lactobacillaceae</taxon>
        <taxon>Lactobacillus</taxon>
    </lineage>
</organism>
<reference evidence="1 2" key="1">
    <citation type="journal article" date="2018" name="Int. J. Syst. Evol. Microbiol.">
        <title>Lactobacillus paragasseri sp. nov., a sister taxon of Lactobacillus gasseri, based on whole-genome sequence analyses.</title>
        <authorList>
            <person name="Tanizawa Y."/>
            <person name="Tada I."/>
            <person name="Kobayashi H."/>
            <person name="Endo A."/>
            <person name="Maeno S."/>
            <person name="Toyoda A."/>
            <person name="Arita M."/>
            <person name="Nakamura Y."/>
            <person name="Sakamoto M."/>
            <person name="Ohkuma M."/>
            <person name="Tohno M."/>
        </authorList>
    </citation>
    <scope>NUCLEOTIDE SEQUENCE [LARGE SCALE GENOMIC DNA]</scope>
    <source>
        <strain evidence="1 2">JCM 1025</strain>
    </source>
</reference>
<name>A0AB33ZTK7_LACGS</name>
<dbReference type="AlphaFoldDB" id="A0AB33ZTK7"/>
<dbReference type="SUPFAM" id="SSF52540">
    <property type="entry name" value="P-loop containing nucleoside triphosphate hydrolases"/>
    <property type="match status" value="1"/>
</dbReference>
<comment type="caution">
    <text evidence="1">The sequence shown here is derived from an EMBL/GenBank/DDBJ whole genome shotgun (WGS) entry which is preliminary data.</text>
</comment>
<proteinExistence type="predicted"/>
<dbReference type="Gene3D" id="3.40.50.300">
    <property type="entry name" value="P-loop containing nucleotide triphosphate hydrolases"/>
    <property type="match status" value="1"/>
</dbReference>
<sequence>MRGVGKTTFLTEVGRKIEDKPEWIVVNLAMGSDLMATLVDNLYMKANSNLQKAFESIRGLNFSAFGLQLSAEISKPTLSTYQGILTNMFNQLKKRGIKTLITLDEVKTSKELKSFAAYYQILNREDYEVALMMTGLLENISELQNEDVMTFLLRGKRIALSALNLSQIEISYHNVFKKSGYQVTEAILRKMALMTKGYSYAFQLLGYLVWNAAEENKLIDQNVLDKIKNEYLIELDQNAYMKIFSNLSKQDKKFVLAMAQSSNKRVTIKEIRERLDRPSNFIANYRRRLLDDQIIKATSYGEVAFTLPFFKEYVLQQYRFEQEMDY</sequence>
<dbReference type="EMBL" id="BEXJ01000001">
    <property type="protein sequence ID" value="GBA94277.1"/>
    <property type="molecule type" value="Genomic_DNA"/>
</dbReference>
<evidence type="ECO:0000313" key="2">
    <source>
        <dbReference type="Proteomes" id="UP000250668"/>
    </source>
</evidence>
<accession>A0AB33ZTK7</accession>
<gene>
    <name evidence="1" type="ORF">LJCM1025_00380</name>
</gene>
<evidence type="ECO:0000313" key="1">
    <source>
        <dbReference type="EMBL" id="GBA94277.1"/>
    </source>
</evidence>
<protein>
    <recommendedName>
        <fullName evidence="3">ATPase domain-containing protein</fullName>
    </recommendedName>
</protein>
<dbReference type="Proteomes" id="UP000250668">
    <property type="component" value="Unassembled WGS sequence"/>
</dbReference>